<proteinExistence type="inferred from homology"/>
<evidence type="ECO:0000259" key="4">
    <source>
        <dbReference type="Pfam" id="PF08241"/>
    </source>
</evidence>
<sequence>MNDKINASRFLGFAGLYENVRPSVPAAACGILVDYFGKKPSTTVDLGCGTGLSTIVWKDKSERIIGIEPSDDMLATARHKEAENISFIQAFSDHTTLPEDTADIVVCSQSFHWMEPQSTLAEVNRILKPGGVFATIDCDWPPVCDWRAESAYCELMSKVHHIESEHARIKESFRRWDKNEHLSNIKNSGYFRYCREIVFLNQEKGDANRFIGLALSQGGLQTILKTQPSLIEADIELFEKKIQAIFNNREFMIGFCYRMRVGIK</sequence>
<keyword evidence="6" id="KW-1185">Reference proteome</keyword>
<dbReference type="PANTHER" id="PTHR44942">
    <property type="entry name" value="METHYLTRANSF_11 DOMAIN-CONTAINING PROTEIN"/>
    <property type="match status" value="1"/>
</dbReference>
<dbReference type="Pfam" id="PF08241">
    <property type="entry name" value="Methyltransf_11"/>
    <property type="match status" value="1"/>
</dbReference>
<evidence type="ECO:0000256" key="1">
    <source>
        <dbReference type="ARBA" id="ARBA00008361"/>
    </source>
</evidence>
<comment type="similarity">
    <text evidence="1">Belongs to the methyltransferase superfamily.</text>
</comment>
<evidence type="ECO:0000313" key="5">
    <source>
        <dbReference type="EMBL" id="RAQ25515.1"/>
    </source>
</evidence>
<dbReference type="RefSeq" id="WP_112333207.1">
    <property type="nucleotide sequence ID" value="NZ_QLYR01000008.1"/>
</dbReference>
<evidence type="ECO:0000256" key="3">
    <source>
        <dbReference type="ARBA" id="ARBA00022679"/>
    </source>
</evidence>
<dbReference type="CDD" id="cd02440">
    <property type="entry name" value="AdoMet_MTases"/>
    <property type="match status" value="1"/>
</dbReference>
<evidence type="ECO:0000313" key="6">
    <source>
        <dbReference type="Proteomes" id="UP000249377"/>
    </source>
</evidence>
<dbReference type="EMBL" id="QLYR01000008">
    <property type="protein sequence ID" value="RAQ25515.1"/>
    <property type="molecule type" value="Genomic_DNA"/>
</dbReference>
<gene>
    <name evidence="5" type="ORF">DPQ25_10865</name>
</gene>
<dbReference type="AlphaFoldDB" id="A0A328UHB3"/>
<name>A0A328UHB3_9FIRM</name>
<reference evidence="5 6" key="1">
    <citation type="submission" date="2018-06" db="EMBL/GenBank/DDBJ databases">
        <title>Noncontiguous genome sequence of Ruminococcaceae bacterium ASD2818.</title>
        <authorList>
            <person name="Chaplin A.V."/>
            <person name="Sokolova S.R."/>
            <person name="Kochetkova T.O."/>
            <person name="Goltsov A.Y."/>
            <person name="Trofimov D.Y."/>
            <person name="Efimov B.A."/>
        </authorList>
    </citation>
    <scope>NUCLEOTIDE SEQUENCE [LARGE SCALE GENOMIC DNA]</scope>
    <source>
        <strain evidence="5 6">ASD2818</strain>
    </source>
</reference>
<dbReference type="GO" id="GO:0032259">
    <property type="term" value="P:methylation"/>
    <property type="evidence" value="ECO:0007669"/>
    <property type="project" value="UniProtKB-KW"/>
</dbReference>
<dbReference type="InterPro" id="IPR029063">
    <property type="entry name" value="SAM-dependent_MTases_sf"/>
</dbReference>
<feature type="domain" description="Methyltransferase type 11" evidence="4">
    <location>
        <begin position="44"/>
        <end position="134"/>
    </location>
</feature>
<keyword evidence="2 5" id="KW-0489">Methyltransferase</keyword>
<accession>A0A328UHB3</accession>
<keyword evidence="3 5" id="KW-0808">Transferase</keyword>
<organism evidence="5 6">
    <name type="scientific">Hydrogeniiclostridium mannosilyticum</name>
    <dbReference type="NCBI Taxonomy" id="2764322"/>
    <lineage>
        <taxon>Bacteria</taxon>
        <taxon>Bacillati</taxon>
        <taxon>Bacillota</taxon>
        <taxon>Clostridia</taxon>
        <taxon>Eubacteriales</taxon>
        <taxon>Acutalibacteraceae</taxon>
        <taxon>Hydrogeniiclostridium</taxon>
    </lineage>
</organism>
<dbReference type="InterPro" id="IPR013216">
    <property type="entry name" value="Methyltransf_11"/>
</dbReference>
<dbReference type="InterPro" id="IPR051052">
    <property type="entry name" value="Diverse_substrate_MTase"/>
</dbReference>
<dbReference type="Gene3D" id="3.40.50.150">
    <property type="entry name" value="Vaccinia Virus protein VP39"/>
    <property type="match status" value="1"/>
</dbReference>
<evidence type="ECO:0000256" key="2">
    <source>
        <dbReference type="ARBA" id="ARBA00022603"/>
    </source>
</evidence>
<dbReference type="GO" id="GO:0008757">
    <property type="term" value="F:S-adenosylmethionine-dependent methyltransferase activity"/>
    <property type="evidence" value="ECO:0007669"/>
    <property type="project" value="InterPro"/>
</dbReference>
<dbReference type="SUPFAM" id="SSF53335">
    <property type="entry name" value="S-adenosyl-L-methionine-dependent methyltransferases"/>
    <property type="match status" value="1"/>
</dbReference>
<dbReference type="Proteomes" id="UP000249377">
    <property type="component" value="Unassembled WGS sequence"/>
</dbReference>
<protein>
    <submittedName>
        <fullName evidence="5">Class I SAM-dependent methyltransferase</fullName>
    </submittedName>
</protein>
<dbReference type="PANTHER" id="PTHR44942:SF4">
    <property type="entry name" value="METHYLTRANSFERASE TYPE 11 DOMAIN-CONTAINING PROTEIN"/>
    <property type="match status" value="1"/>
</dbReference>
<comment type="caution">
    <text evidence="5">The sequence shown here is derived from an EMBL/GenBank/DDBJ whole genome shotgun (WGS) entry which is preliminary data.</text>
</comment>